<feature type="region of interest" description="Disordered" evidence="1">
    <location>
        <begin position="1"/>
        <end position="114"/>
    </location>
</feature>
<sequence>MSSTKSPLNPRNVPRDPSPLFLPDSDDSCSDSEDVVQSSSQILRASSSRGQTTKEDKQRKSQTQGRSRDKKSKENLKKRGFQGHDAPKPKSPKNYYPTGKTASTEAPPSAPMLDSKARITQQIDSLKLVPAKSVNLSKPTTLRRTHSQVNSQSSPTSSRKKFKGNAPPVIVKAPDVANKAPSRPLQNSVQQNTVNTKTSDRVHGTITSTKPISEAQRVENRPEMRKRKRTKEGQGATDEQVTLTALTTRPQTKR</sequence>
<gene>
    <name evidence="2" type="ORF">BDP27DRAFT_1415985</name>
</gene>
<name>A0A9P5Q599_9AGAR</name>
<feature type="compositionally biased region" description="Polar residues" evidence="1">
    <location>
        <begin position="184"/>
        <end position="197"/>
    </location>
</feature>
<proteinExistence type="predicted"/>
<dbReference type="Proteomes" id="UP000772434">
    <property type="component" value="Unassembled WGS sequence"/>
</dbReference>
<dbReference type="AlphaFoldDB" id="A0A9P5Q599"/>
<reference evidence="2" key="1">
    <citation type="submission" date="2020-11" db="EMBL/GenBank/DDBJ databases">
        <authorList>
            <consortium name="DOE Joint Genome Institute"/>
            <person name="Ahrendt S."/>
            <person name="Riley R."/>
            <person name="Andreopoulos W."/>
            <person name="Labutti K."/>
            <person name="Pangilinan J."/>
            <person name="Ruiz-Duenas F.J."/>
            <person name="Barrasa J.M."/>
            <person name="Sanchez-Garcia M."/>
            <person name="Camarero S."/>
            <person name="Miyauchi S."/>
            <person name="Serrano A."/>
            <person name="Linde D."/>
            <person name="Babiker R."/>
            <person name="Drula E."/>
            <person name="Ayuso-Fernandez I."/>
            <person name="Pacheco R."/>
            <person name="Padilla G."/>
            <person name="Ferreira P."/>
            <person name="Barriuso J."/>
            <person name="Kellner H."/>
            <person name="Castanera R."/>
            <person name="Alfaro M."/>
            <person name="Ramirez L."/>
            <person name="Pisabarro A.G."/>
            <person name="Kuo A."/>
            <person name="Tritt A."/>
            <person name="Lipzen A."/>
            <person name="He G."/>
            <person name="Yan M."/>
            <person name="Ng V."/>
            <person name="Cullen D."/>
            <person name="Martin F."/>
            <person name="Rosso M.-N."/>
            <person name="Henrissat B."/>
            <person name="Hibbett D."/>
            <person name="Martinez A.T."/>
            <person name="Grigoriev I.V."/>
        </authorList>
    </citation>
    <scope>NUCLEOTIDE SEQUENCE</scope>
    <source>
        <strain evidence="2">AH 40177</strain>
    </source>
</reference>
<feature type="compositionally biased region" description="Low complexity" evidence="1">
    <location>
        <begin position="35"/>
        <end position="49"/>
    </location>
</feature>
<keyword evidence="3" id="KW-1185">Reference proteome</keyword>
<evidence type="ECO:0000313" key="3">
    <source>
        <dbReference type="Proteomes" id="UP000772434"/>
    </source>
</evidence>
<comment type="caution">
    <text evidence="2">The sequence shown here is derived from an EMBL/GenBank/DDBJ whole genome shotgun (WGS) entry which is preliminary data.</text>
</comment>
<feature type="compositionally biased region" description="Polar residues" evidence="1">
    <location>
        <begin position="237"/>
        <end position="254"/>
    </location>
</feature>
<protein>
    <submittedName>
        <fullName evidence="2">Uncharacterized protein</fullName>
    </submittedName>
</protein>
<feature type="compositionally biased region" description="Acidic residues" evidence="1">
    <location>
        <begin position="24"/>
        <end position="34"/>
    </location>
</feature>
<feature type="compositionally biased region" description="Low complexity" evidence="1">
    <location>
        <begin position="147"/>
        <end position="157"/>
    </location>
</feature>
<organism evidence="2 3">
    <name type="scientific">Rhodocollybia butyracea</name>
    <dbReference type="NCBI Taxonomy" id="206335"/>
    <lineage>
        <taxon>Eukaryota</taxon>
        <taxon>Fungi</taxon>
        <taxon>Dikarya</taxon>
        <taxon>Basidiomycota</taxon>
        <taxon>Agaricomycotina</taxon>
        <taxon>Agaricomycetes</taxon>
        <taxon>Agaricomycetidae</taxon>
        <taxon>Agaricales</taxon>
        <taxon>Marasmiineae</taxon>
        <taxon>Omphalotaceae</taxon>
        <taxon>Rhodocollybia</taxon>
    </lineage>
</organism>
<feature type="region of interest" description="Disordered" evidence="1">
    <location>
        <begin position="135"/>
        <end position="254"/>
    </location>
</feature>
<evidence type="ECO:0000256" key="1">
    <source>
        <dbReference type="SAM" id="MobiDB-lite"/>
    </source>
</evidence>
<accession>A0A9P5Q599</accession>
<evidence type="ECO:0000313" key="2">
    <source>
        <dbReference type="EMBL" id="KAF9074570.1"/>
    </source>
</evidence>
<dbReference type="EMBL" id="JADNRY010000012">
    <property type="protein sequence ID" value="KAF9074570.1"/>
    <property type="molecule type" value="Genomic_DNA"/>
</dbReference>